<evidence type="ECO:0000256" key="2">
    <source>
        <dbReference type="SAM" id="MobiDB-lite"/>
    </source>
</evidence>
<dbReference type="CDD" id="cd09917">
    <property type="entry name" value="F-box_SF"/>
    <property type="match status" value="1"/>
</dbReference>
<feature type="domain" description="F-box" evidence="3">
    <location>
        <begin position="12"/>
        <end position="59"/>
    </location>
</feature>
<evidence type="ECO:0000259" key="3">
    <source>
        <dbReference type="PROSITE" id="PS50181"/>
    </source>
</evidence>
<dbReference type="SUPFAM" id="SSF81383">
    <property type="entry name" value="F-box domain"/>
    <property type="match status" value="1"/>
</dbReference>
<dbReference type="InterPro" id="IPR036047">
    <property type="entry name" value="F-box-like_dom_sf"/>
</dbReference>
<feature type="region of interest" description="Disordered" evidence="2">
    <location>
        <begin position="626"/>
        <end position="646"/>
    </location>
</feature>
<dbReference type="InterPro" id="IPR051553">
    <property type="entry name" value="Ran_GTPase-activating"/>
</dbReference>
<feature type="region of interest" description="Disordered" evidence="2">
    <location>
        <begin position="667"/>
        <end position="692"/>
    </location>
</feature>
<evidence type="ECO:0000313" key="5">
    <source>
        <dbReference type="Proteomes" id="UP001172684"/>
    </source>
</evidence>
<evidence type="ECO:0000256" key="1">
    <source>
        <dbReference type="PROSITE-ProRule" id="PRU00235"/>
    </source>
</evidence>
<dbReference type="SUPFAM" id="SSF50985">
    <property type="entry name" value="RCC1/BLIP-II"/>
    <property type="match status" value="2"/>
</dbReference>
<reference evidence="4" key="1">
    <citation type="submission" date="2022-10" db="EMBL/GenBank/DDBJ databases">
        <title>Culturing micro-colonial fungi from biological soil crusts in the Mojave desert and describing Neophaeococcomyces mojavensis, and introducing the new genera and species Taxawa tesnikishii.</title>
        <authorList>
            <person name="Kurbessoian T."/>
            <person name="Stajich J.E."/>
        </authorList>
    </citation>
    <scope>NUCLEOTIDE SEQUENCE</scope>
    <source>
        <strain evidence="4">TK_1</strain>
    </source>
</reference>
<dbReference type="PROSITE" id="PS50012">
    <property type="entry name" value="RCC1_3"/>
    <property type="match status" value="1"/>
</dbReference>
<dbReference type="PROSITE" id="PS50181">
    <property type="entry name" value="FBOX"/>
    <property type="match status" value="1"/>
</dbReference>
<evidence type="ECO:0000313" key="4">
    <source>
        <dbReference type="EMBL" id="KAJ9665661.1"/>
    </source>
</evidence>
<dbReference type="Gene3D" id="2.130.10.30">
    <property type="entry name" value="Regulator of chromosome condensation 1/beta-lactamase-inhibitor protein II"/>
    <property type="match status" value="1"/>
</dbReference>
<proteinExistence type="predicted"/>
<feature type="compositionally biased region" description="Low complexity" evidence="2">
    <location>
        <begin position="634"/>
        <end position="644"/>
    </location>
</feature>
<comment type="caution">
    <text evidence="4">The sequence shown here is derived from an EMBL/GenBank/DDBJ whole genome shotgun (WGS) entry which is preliminary data.</text>
</comment>
<accession>A0ABQ9NXA5</accession>
<dbReference type="InterPro" id="IPR001810">
    <property type="entry name" value="F-box_dom"/>
</dbReference>
<gene>
    <name evidence="4" type="ORF">H2201_004145</name>
</gene>
<keyword evidence="5" id="KW-1185">Reference proteome</keyword>
<dbReference type="EMBL" id="JAPDRL010000026">
    <property type="protein sequence ID" value="KAJ9665661.1"/>
    <property type="molecule type" value="Genomic_DNA"/>
</dbReference>
<protein>
    <recommendedName>
        <fullName evidence="3">F-box domain-containing protein</fullName>
    </recommendedName>
</protein>
<dbReference type="Proteomes" id="UP001172684">
    <property type="component" value="Unassembled WGS sequence"/>
</dbReference>
<dbReference type="InterPro" id="IPR009091">
    <property type="entry name" value="RCC1/BLIP-II"/>
</dbReference>
<dbReference type="PANTHER" id="PTHR45982">
    <property type="entry name" value="REGULATOR OF CHROMOSOME CONDENSATION"/>
    <property type="match status" value="1"/>
</dbReference>
<dbReference type="Pfam" id="PF12937">
    <property type="entry name" value="F-box-like"/>
    <property type="match status" value="1"/>
</dbReference>
<sequence length="733" mass="80765">MATEPSKSKEPKTSLTDLPFDVLALVFPYLDARSFLALCATCRGYQQNIRLDAAYWRHTTRTNFRVPNRPAVESDGERWQRLCKRILTQSRVFTWGSNTHACLGHDDDDHGTAAGANPVGRRPAARRRLGFSVSTWPVEVASCRDMGVIADLQCGGWSTTILNSRGTVFTFGVIDGMIPTRQVPAVLPTVLEFPPGYPRAGERDEPATAIRQFSSGRSHILGLSDSGRIWSWYDKTQPALQVKTLHVDFTENSTSRSSRSNVRKVVAGWNQSSAYVNGTGIAVWDPVRRGRDQQAQELDTMLVIETAIVPNTFYQRPKGLSREPDHQTRLIGEAVGEVTNYIVLESFVVFVTDIGKVFAAKMHFENGSGLIRLPVELRDLHVTSPTDPTPSATDIQGAFRSFAVFKRDGSVLLADHGCLDDIYPPPGALSPPPLAERIKRYPALQNTGVTTLAFGDHHFHALHADGTITSYGTEPQSCGALGLGGDGDPEGRLRGIRYLGRMRDGQLLPQAYETGRRVWFEPEKRQWIRFMASGGRDPDEAKERLRMTVNDPVVQGEVSEWFEQEGRDWDRRPGLPGAADGDEDDGLGAYFVLNVAAAGWHSGALVLVNEGLASRVRDSCIVPDPTTAVEEADPSSSSPQPQGPLASALSWLTNSARWFLGLPTRADEAANPPQEQQPLPFTDPQMHGASPGRGLRYVWADDAFPRLRLRDGREMPGEVGFSEWRFGRPEQGG</sequence>
<name>A0ABQ9NXA5_9PEZI</name>
<organism evidence="4 5">
    <name type="scientific">Coniosporium apollinis</name>
    <dbReference type="NCBI Taxonomy" id="61459"/>
    <lineage>
        <taxon>Eukaryota</taxon>
        <taxon>Fungi</taxon>
        <taxon>Dikarya</taxon>
        <taxon>Ascomycota</taxon>
        <taxon>Pezizomycotina</taxon>
        <taxon>Dothideomycetes</taxon>
        <taxon>Dothideomycetes incertae sedis</taxon>
        <taxon>Coniosporium</taxon>
    </lineage>
</organism>
<dbReference type="InterPro" id="IPR000408">
    <property type="entry name" value="Reg_chr_condens"/>
</dbReference>
<dbReference type="PANTHER" id="PTHR45982:SF3">
    <property type="entry name" value="F-BOX PROTEIN POF9"/>
    <property type="match status" value="1"/>
</dbReference>
<feature type="repeat" description="RCC1" evidence="1">
    <location>
        <begin position="90"/>
        <end position="165"/>
    </location>
</feature>